<comment type="caution">
    <text evidence="2">The sequence shown here is derived from an EMBL/GenBank/DDBJ whole genome shotgun (WGS) entry which is preliminary data.</text>
</comment>
<accession>A0A9N9IGW9</accession>
<evidence type="ECO:0000256" key="1">
    <source>
        <dbReference type="SAM" id="MobiDB-lite"/>
    </source>
</evidence>
<gene>
    <name evidence="2" type="ORF">CPELLU_LOCUS13746</name>
</gene>
<name>A0A9N9IGW9_9GLOM</name>
<evidence type="ECO:0000313" key="2">
    <source>
        <dbReference type="EMBL" id="CAG8735136.1"/>
    </source>
</evidence>
<reference evidence="2" key="1">
    <citation type="submission" date="2021-06" db="EMBL/GenBank/DDBJ databases">
        <authorList>
            <person name="Kallberg Y."/>
            <person name="Tangrot J."/>
            <person name="Rosling A."/>
        </authorList>
    </citation>
    <scope>NUCLEOTIDE SEQUENCE</scope>
    <source>
        <strain evidence="2">FL966</strain>
    </source>
</reference>
<keyword evidence="3" id="KW-1185">Reference proteome</keyword>
<feature type="compositionally biased region" description="Basic and acidic residues" evidence="1">
    <location>
        <begin position="1"/>
        <end position="25"/>
    </location>
</feature>
<dbReference type="EMBL" id="CAJVQA010015090">
    <property type="protein sequence ID" value="CAG8735136.1"/>
    <property type="molecule type" value="Genomic_DNA"/>
</dbReference>
<evidence type="ECO:0000313" key="3">
    <source>
        <dbReference type="Proteomes" id="UP000789759"/>
    </source>
</evidence>
<protein>
    <submittedName>
        <fullName evidence="2">7282_t:CDS:1</fullName>
    </submittedName>
</protein>
<organism evidence="2 3">
    <name type="scientific">Cetraspora pellucida</name>
    <dbReference type="NCBI Taxonomy" id="1433469"/>
    <lineage>
        <taxon>Eukaryota</taxon>
        <taxon>Fungi</taxon>
        <taxon>Fungi incertae sedis</taxon>
        <taxon>Mucoromycota</taxon>
        <taxon>Glomeromycotina</taxon>
        <taxon>Glomeromycetes</taxon>
        <taxon>Diversisporales</taxon>
        <taxon>Gigasporaceae</taxon>
        <taxon>Cetraspora</taxon>
    </lineage>
</organism>
<sequence>MYFKDQKGNQEVKRILDNTDNEKSKNNKKKCHYKYSSNEEFSNSLDKNNDTEIEEFRGPLDSNVVHELSRTRQSKFDYLLLKMIITLLTCKQLSEKILNKAVDEFMTKIKETAKKDIVGITLTLDSWTNVINQNLLGSVLITSVQDVSSKRSWATDIILKVEELFNDLESEKIKVIALITDIAKYEPHNYDSSDESFELQDTSNLVLPSKICNIINDDNWWRQIKILHLFGYLFKIIKEYPDIHLSQ</sequence>
<proteinExistence type="predicted"/>
<feature type="region of interest" description="Disordered" evidence="1">
    <location>
        <begin position="1"/>
        <end position="29"/>
    </location>
</feature>
<dbReference type="AlphaFoldDB" id="A0A9N9IGW9"/>
<dbReference type="Proteomes" id="UP000789759">
    <property type="component" value="Unassembled WGS sequence"/>
</dbReference>
<dbReference type="OrthoDB" id="2411352at2759"/>